<feature type="transmembrane region" description="Helical" evidence="1">
    <location>
        <begin position="144"/>
        <end position="164"/>
    </location>
</feature>
<feature type="transmembrane region" description="Helical" evidence="1">
    <location>
        <begin position="170"/>
        <end position="193"/>
    </location>
</feature>
<organism evidence="2 3">
    <name type="scientific">Solanum commersonii</name>
    <name type="common">Commerson's wild potato</name>
    <name type="synonym">Commerson's nightshade</name>
    <dbReference type="NCBI Taxonomy" id="4109"/>
    <lineage>
        <taxon>Eukaryota</taxon>
        <taxon>Viridiplantae</taxon>
        <taxon>Streptophyta</taxon>
        <taxon>Embryophyta</taxon>
        <taxon>Tracheophyta</taxon>
        <taxon>Spermatophyta</taxon>
        <taxon>Magnoliopsida</taxon>
        <taxon>eudicotyledons</taxon>
        <taxon>Gunneridae</taxon>
        <taxon>Pentapetalae</taxon>
        <taxon>asterids</taxon>
        <taxon>lamiids</taxon>
        <taxon>Solanales</taxon>
        <taxon>Solanaceae</taxon>
        <taxon>Solanoideae</taxon>
        <taxon>Solaneae</taxon>
        <taxon>Solanum</taxon>
    </lineage>
</organism>
<dbReference type="AlphaFoldDB" id="A0A9J5XFF0"/>
<proteinExistence type="predicted"/>
<name>A0A9J5XFF0_SOLCO</name>
<protein>
    <submittedName>
        <fullName evidence="2">Uncharacterized protein</fullName>
    </submittedName>
</protein>
<evidence type="ECO:0000256" key="1">
    <source>
        <dbReference type="SAM" id="Phobius"/>
    </source>
</evidence>
<keyword evidence="1" id="KW-1133">Transmembrane helix</keyword>
<evidence type="ECO:0000313" key="3">
    <source>
        <dbReference type="Proteomes" id="UP000824120"/>
    </source>
</evidence>
<keyword evidence="1" id="KW-0472">Membrane</keyword>
<dbReference type="Proteomes" id="UP000824120">
    <property type="component" value="Chromosome 9"/>
</dbReference>
<keyword evidence="1" id="KW-0812">Transmembrane</keyword>
<reference evidence="2 3" key="1">
    <citation type="submission" date="2020-09" db="EMBL/GenBank/DDBJ databases">
        <title>De no assembly of potato wild relative species, Solanum commersonii.</title>
        <authorList>
            <person name="Cho K."/>
        </authorList>
    </citation>
    <scope>NUCLEOTIDE SEQUENCE [LARGE SCALE GENOMIC DNA]</scope>
    <source>
        <strain evidence="2">LZ3.2</strain>
        <tissue evidence="2">Leaf</tissue>
    </source>
</reference>
<comment type="caution">
    <text evidence="2">The sequence shown here is derived from an EMBL/GenBank/DDBJ whole genome shotgun (WGS) entry which is preliminary data.</text>
</comment>
<evidence type="ECO:0000313" key="2">
    <source>
        <dbReference type="EMBL" id="KAG5585616.1"/>
    </source>
</evidence>
<gene>
    <name evidence="2" type="ORF">H5410_046050</name>
</gene>
<dbReference type="EMBL" id="JACXVP010000009">
    <property type="protein sequence ID" value="KAG5585616.1"/>
    <property type="molecule type" value="Genomic_DNA"/>
</dbReference>
<dbReference type="OrthoDB" id="1751671at2759"/>
<keyword evidence="3" id="KW-1185">Reference proteome</keyword>
<sequence>MNACDTCNDLNLNTTTSDNVIKLLKEVTNNNLREKIIQLVNDFENEYFAPYFLSKINNRLHKQTISTRDSSFDDLKDEIENLKKEIKSIKQNQMICDHSLTQIEIVNNKGKNIAEDNTLAKPFNLDPRQGVFLGMMQIVTAHKWYLYPRIILGTPFINAIYPFTSITTKGFLLLMKTRILVILLSLTIFLVILML</sequence>
<accession>A0A9J5XFF0</accession>